<keyword evidence="6" id="KW-1185">Reference proteome</keyword>
<accession>A0A6G4W999</accession>
<evidence type="ECO:0000313" key="5">
    <source>
        <dbReference type="EMBL" id="NGO51144.1"/>
    </source>
</evidence>
<dbReference type="Proteomes" id="UP001642900">
    <property type="component" value="Unassembled WGS sequence"/>
</dbReference>
<reference evidence="5 6" key="1">
    <citation type="submission" date="2020-02" db="EMBL/GenBank/DDBJ databases">
        <title>Genome sequence of strain CCNWXJ40-4.</title>
        <authorList>
            <person name="Gao J."/>
            <person name="Sun J."/>
        </authorList>
    </citation>
    <scope>NUCLEOTIDE SEQUENCE [LARGE SCALE GENOMIC DNA]</scope>
    <source>
        <strain evidence="5 6">CCNWXJ 40-4</strain>
    </source>
</reference>
<feature type="signal peptide" evidence="3">
    <location>
        <begin position="1"/>
        <end position="21"/>
    </location>
</feature>
<dbReference type="AlphaFoldDB" id="A0A6G4W999"/>
<dbReference type="CDD" id="cd14659">
    <property type="entry name" value="Imelysin-like_IPPA"/>
    <property type="match status" value="1"/>
</dbReference>
<evidence type="ECO:0000256" key="2">
    <source>
        <dbReference type="ARBA" id="ARBA00022729"/>
    </source>
</evidence>
<dbReference type="Gene3D" id="1.20.1420.20">
    <property type="entry name" value="M75 peptidase, HXXE motif"/>
    <property type="match status" value="1"/>
</dbReference>
<evidence type="ECO:0000256" key="3">
    <source>
        <dbReference type="SAM" id="SignalP"/>
    </source>
</evidence>
<evidence type="ECO:0000313" key="6">
    <source>
        <dbReference type="Proteomes" id="UP001642900"/>
    </source>
</evidence>
<protein>
    <submittedName>
        <fullName evidence="5">Peptidase M75, Imelysin</fullName>
    </submittedName>
</protein>
<dbReference type="InterPro" id="IPR038352">
    <property type="entry name" value="Imelysin_sf"/>
</dbReference>
<comment type="subcellular location">
    <subcellularLocation>
        <location evidence="1">Cell envelope</location>
    </subcellularLocation>
</comment>
<dbReference type="GO" id="GO:0030313">
    <property type="term" value="C:cell envelope"/>
    <property type="evidence" value="ECO:0007669"/>
    <property type="project" value="UniProtKB-SubCell"/>
</dbReference>
<dbReference type="InterPro" id="IPR018976">
    <property type="entry name" value="Imelysin-like"/>
</dbReference>
<comment type="caution">
    <text evidence="5">The sequence shown here is derived from an EMBL/GenBank/DDBJ whole genome shotgun (WGS) entry which is preliminary data.</text>
</comment>
<dbReference type="InterPro" id="IPR034984">
    <property type="entry name" value="Imelysin-like_IPPA"/>
</dbReference>
<feature type="domain" description="Imelysin-like" evidence="4">
    <location>
        <begin position="36"/>
        <end position="325"/>
    </location>
</feature>
<gene>
    <name evidence="5" type="ORF">G6N73_08100</name>
</gene>
<dbReference type="RefSeq" id="WP_165025842.1">
    <property type="nucleotide sequence ID" value="NZ_JAAKZF010000007.1"/>
</dbReference>
<sequence length="354" mass="37655">MRSLLLFLIAMAIAFASPARAENQVIAAAVSGFVKPAYGAFQTASAELSDDMDALCAEPSPDRLAAAREAFASLVTAWSEAEIIRFGPVMEENRLERILFWPDRKSTGLKQVQRALAEKDATATDPATLKSKSVAMQGLGALEFILFGTGSERLAEPGEDYRCAYGRAIVSNVQGIASAVVAGWQDPAGISAQWANPGADNPLFRTDEEAVTELFDIFIHGLEMVRDVRINGFLGEEADGDRPKQAIFWRSGATTGSITANLRGMRKLFEASQLAGLLPPDSAWIADSIGFEFDNAESALEAADGPVAEILADAARRGKLAYARLVTSSLSELFGVRLAGALGLTAGFSSLDGD</sequence>
<name>A0A6G4W999_9HYPH</name>
<proteinExistence type="predicted"/>
<dbReference type="EMBL" id="JAAKZF010000007">
    <property type="protein sequence ID" value="NGO51144.1"/>
    <property type="molecule type" value="Genomic_DNA"/>
</dbReference>
<organism evidence="5 6">
    <name type="scientific">Allomesorhizobium camelthorni</name>
    <dbReference type="NCBI Taxonomy" id="475069"/>
    <lineage>
        <taxon>Bacteria</taxon>
        <taxon>Pseudomonadati</taxon>
        <taxon>Pseudomonadota</taxon>
        <taxon>Alphaproteobacteria</taxon>
        <taxon>Hyphomicrobiales</taxon>
        <taxon>Phyllobacteriaceae</taxon>
        <taxon>Allomesorhizobium</taxon>
    </lineage>
</organism>
<evidence type="ECO:0000259" key="4">
    <source>
        <dbReference type="Pfam" id="PF09375"/>
    </source>
</evidence>
<keyword evidence="2 3" id="KW-0732">Signal</keyword>
<dbReference type="Pfam" id="PF09375">
    <property type="entry name" value="Peptidase_M75"/>
    <property type="match status" value="1"/>
</dbReference>
<feature type="chain" id="PRO_5026144138" evidence="3">
    <location>
        <begin position="22"/>
        <end position="354"/>
    </location>
</feature>
<evidence type="ECO:0000256" key="1">
    <source>
        <dbReference type="ARBA" id="ARBA00004196"/>
    </source>
</evidence>